<feature type="domain" description="Transposase IS4-like" evidence="1">
    <location>
        <begin position="175"/>
        <end position="438"/>
    </location>
</feature>
<dbReference type="RefSeq" id="WP_378958937.1">
    <property type="nucleotide sequence ID" value="NZ_JBHRXC010000016.1"/>
</dbReference>
<dbReference type="NCBIfam" id="NF033559">
    <property type="entry name" value="transpos_IS1634"/>
    <property type="match status" value="1"/>
</dbReference>
<gene>
    <name evidence="2" type="ORF">ACFOUY_02845</name>
</gene>
<keyword evidence="3" id="KW-1185">Reference proteome</keyword>
<dbReference type="EMBL" id="JBHSBY010000018">
    <property type="protein sequence ID" value="MFC4195630.1"/>
    <property type="molecule type" value="Genomic_DNA"/>
</dbReference>
<proteinExistence type="predicted"/>
<dbReference type="InterPro" id="IPR002559">
    <property type="entry name" value="Transposase_11"/>
</dbReference>
<evidence type="ECO:0000259" key="1">
    <source>
        <dbReference type="Pfam" id="PF01609"/>
    </source>
</evidence>
<name>A0ABV8NF77_9SPHI</name>
<reference evidence="3" key="1">
    <citation type="journal article" date="2019" name="Int. J. Syst. Evol. Microbiol.">
        <title>The Global Catalogue of Microorganisms (GCM) 10K type strain sequencing project: providing services to taxonomists for standard genome sequencing and annotation.</title>
        <authorList>
            <consortium name="The Broad Institute Genomics Platform"/>
            <consortium name="The Broad Institute Genome Sequencing Center for Infectious Disease"/>
            <person name="Wu L."/>
            <person name="Ma J."/>
        </authorList>
    </citation>
    <scope>NUCLEOTIDE SEQUENCE [LARGE SCALE GENOMIC DNA]</scope>
    <source>
        <strain evidence="3">CCM 8689</strain>
    </source>
</reference>
<protein>
    <submittedName>
        <fullName evidence="2">IS1634 family transposase</fullName>
    </submittedName>
</protein>
<dbReference type="Proteomes" id="UP001595792">
    <property type="component" value="Unassembled WGS sequence"/>
</dbReference>
<comment type="caution">
    <text evidence="2">The sequence shown here is derived from an EMBL/GenBank/DDBJ whole genome shotgun (WGS) entry which is preliminary data.</text>
</comment>
<dbReference type="InterPro" id="IPR047654">
    <property type="entry name" value="IS1634_transpos"/>
</dbReference>
<dbReference type="Pfam" id="PF01609">
    <property type="entry name" value="DDE_Tnp_1"/>
    <property type="match status" value="1"/>
</dbReference>
<organism evidence="2 3">
    <name type="scientific">Pedobacter jamesrossensis</name>
    <dbReference type="NCBI Taxonomy" id="1908238"/>
    <lineage>
        <taxon>Bacteria</taxon>
        <taxon>Pseudomonadati</taxon>
        <taxon>Bacteroidota</taxon>
        <taxon>Sphingobacteriia</taxon>
        <taxon>Sphingobacteriales</taxon>
        <taxon>Sphingobacteriaceae</taxon>
        <taxon>Pedobacter</taxon>
    </lineage>
</organism>
<evidence type="ECO:0000313" key="2">
    <source>
        <dbReference type="EMBL" id="MFC4195630.1"/>
    </source>
</evidence>
<accession>A0ABV8NF77</accession>
<sequence>MLHIRVIKTKGNSRSVQVFRYRYTKRVIIKHIGSGTTDEQITALQEMARLFIADLTKQSFLFEDTKPKRDTVLVNQCDYIGVYYTYFFDVLRAVQHQIGYGMAVDSLLNDLVVMRIFEPASKLRSIELMETYFGIKHRRQRYYESARKWLDLKEGVEKLTLAFAKKQYNFNFSLLFYDVTTLYFETFTQDELRKNGFSKDNKSQQPQIVVALMVTPEGFPVGYEVYAGNTFEGHTLIPSIKSFIKKHKIAHFTVVADAAMISTDNVAALRAEKINYIVGARLGNVAVGLLETIDANLSRTDGSVIRIKTDSGYLICSFSKKRYNKDKYEMQKQIDRAKLVMSQPSKVKKIKYLKSADSKIELNEKLIEKTTKLLGIKGYYTDIDETVADNATIINHYHDLYKIEQAFRVSKNDLQTRPIFHFKEEPIQLHMLVCFMALAVSKHIEITGELSIRAFSALCKKITDARLLNTITKQEIKMRAAVAPALQEIIAKIIRPH</sequence>
<evidence type="ECO:0000313" key="3">
    <source>
        <dbReference type="Proteomes" id="UP001595792"/>
    </source>
</evidence>